<evidence type="ECO:0000313" key="2">
    <source>
        <dbReference type="EMBL" id="VAX20432.1"/>
    </source>
</evidence>
<protein>
    <recommendedName>
        <fullName evidence="1">Outer membrane protein beta-barrel domain-containing protein</fullName>
    </recommendedName>
</protein>
<dbReference type="InterPro" id="IPR011250">
    <property type="entry name" value="OMP/PagP_B-barrel"/>
</dbReference>
<accession>A0A3B1BXA3</accession>
<proteinExistence type="predicted"/>
<dbReference type="InterPro" id="IPR025665">
    <property type="entry name" value="Beta-barrel_OMP_2"/>
</dbReference>
<dbReference type="Pfam" id="PF13568">
    <property type="entry name" value="OMP_b-brl_2"/>
    <property type="match status" value="1"/>
</dbReference>
<organism evidence="2">
    <name type="scientific">hydrothermal vent metagenome</name>
    <dbReference type="NCBI Taxonomy" id="652676"/>
    <lineage>
        <taxon>unclassified sequences</taxon>
        <taxon>metagenomes</taxon>
        <taxon>ecological metagenomes</taxon>
    </lineage>
</organism>
<sequence>MKRELKNKILFYLIAIFLFISCSASRKTFDNDASSNTQTSFLAGGSFGGIVENNQLSGIDEASGIDAISGATRKSVSLGIHAEFNINGRKIETGLDYLNFDQSIKYNLPSYSYMGVREISFHQLRLPFTYNFELIEDNKLSLKIGASIGYTIYKSIENIGTLPPYQFKNFDYGGTIGVTYFPIKNFGIFGDIYRGSQIYNDVFHTAKGMGGQSYVKFGIIISP</sequence>
<dbReference type="AlphaFoldDB" id="A0A3B1BXA3"/>
<dbReference type="EMBL" id="UOGD01000169">
    <property type="protein sequence ID" value="VAX20432.1"/>
    <property type="molecule type" value="Genomic_DNA"/>
</dbReference>
<reference evidence="2" key="1">
    <citation type="submission" date="2018-06" db="EMBL/GenBank/DDBJ databases">
        <authorList>
            <person name="Zhirakovskaya E."/>
        </authorList>
    </citation>
    <scope>NUCLEOTIDE SEQUENCE</scope>
</reference>
<feature type="domain" description="Outer membrane protein beta-barrel" evidence="1">
    <location>
        <begin position="78"/>
        <end position="195"/>
    </location>
</feature>
<gene>
    <name evidence="2" type="ORF">MNBD_IGNAVI01-3064</name>
</gene>
<dbReference type="SUPFAM" id="SSF56925">
    <property type="entry name" value="OMPA-like"/>
    <property type="match status" value="1"/>
</dbReference>
<name>A0A3B1BXA3_9ZZZZ</name>
<evidence type="ECO:0000259" key="1">
    <source>
        <dbReference type="Pfam" id="PF13568"/>
    </source>
</evidence>
<dbReference type="PROSITE" id="PS51257">
    <property type="entry name" value="PROKAR_LIPOPROTEIN"/>
    <property type="match status" value="1"/>
</dbReference>